<feature type="active site" evidence="10">
    <location>
        <position position="161"/>
    </location>
</feature>
<accession>A0ABR5SCN5</accession>
<dbReference type="InterPro" id="IPR011010">
    <property type="entry name" value="DNA_brk_join_enz"/>
</dbReference>
<evidence type="ECO:0000256" key="5">
    <source>
        <dbReference type="ARBA" id="ARBA00022829"/>
    </source>
</evidence>
<evidence type="ECO:0000259" key="11">
    <source>
        <dbReference type="PROSITE" id="PS51898"/>
    </source>
</evidence>
<evidence type="ECO:0000313" key="14">
    <source>
        <dbReference type="Proteomes" id="UP000060487"/>
    </source>
</evidence>
<keyword evidence="7 10" id="KW-0238">DNA-binding</keyword>
<sequence>MPSEKTSEKNSEKTIEVTSEILGQFLAYLEVERGLSQNTIESYGLDLEQYINYLYLNSKNEKEFQREDIINYIDHLRDKGYSMSSICRFISSTRAFCKFLLIERHRKDDPSETVRLPKKWEQLPKALMFDDVLAILTTRVDTKFVLRDVAMLELMYASGLRVSELVNVEVDKLEMDAGFIKVMGKGSKERLVPVNERARERIKKYLKELRPVILNNKHSPYLFLTNRAEPMTRQRFWQTIKAYGQMAGVELSPHTLRHCFATHLLEGGADLRSIQKMLGHVDISTTQIYTKVSTEKVRKEYDKHHPRA</sequence>
<evidence type="ECO:0000313" key="13">
    <source>
        <dbReference type="EMBL" id="KWT82059.1"/>
    </source>
</evidence>
<evidence type="ECO:0000256" key="3">
    <source>
        <dbReference type="ARBA" id="ARBA00022490"/>
    </source>
</evidence>
<comment type="function">
    <text evidence="10">Site-specific tyrosine recombinase, which acts by catalyzing the cutting and rejoining of the recombining DNA molecules. The XerC-XerD complex is essential to convert dimers of the bacterial chromosome into monomers to permit their segregation at cell division. It also contributes to the segregational stability of plasmids.</text>
</comment>
<keyword evidence="14" id="KW-1185">Reference proteome</keyword>
<dbReference type="InterPro" id="IPR050090">
    <property type="entry name" value="Tyrosine_recombinase_XerCD"/>
</dbReference>
<dbReference type="Gene3D" id="1.10.443.10">
    <property type="entry name" value="Intergrase catalytic core"/>
    <property type="match status" value="1"/>
</dbReference>
<dbReference type="Gene3D" id="1.10.150.130">
    <property type="match status" value="1"/>
</dbReference>
<feature type="active site" evidence="10">
    <location>
        <position position="185"/>
    </location>
</feature>
<dbReference type="NCBIfam" id="NF040815">
    <property type="entry name" value="recomb_XerA_Arch"/>
    <property type="match status" value="1"/>
</dbReference>
<dbReference type="Pfam" id="PF02899">
    <property type="entry name" value="Phage_int_SAM_1"/>
    <property type="match status" value="1"/>
</dbReference>
<keyword evidence="9 10" id="KW-0131">Cell cycle</keyword>
<feature type="active site" description="O-(3'-phospho-DNA)-tyrosine intermediate" evidence="10">
    <location>
        <position position="289"/>
    </location>
</feature>
<evidence type="ECO:0000259" key="12">
    <source>
        <dbReference type="PROSITE" id="PS51900"/>
    </source>
</evidence>
<dbReference type="PROSITE" id="PS51900">
    <property type="entry name" value="CB"/>
    <property type="match status" value="1"/>
</dbReference>
<dbReference type="SUPFAM" id="SSF56349">
    <property type="entry name" value="DNA breaking-rejoining enzymes"/>
    <property type="match status" value="1"/>
</dbReference>
<keyword evidence="6 10" id="KW-0229">DNA integration</keyword>
<dbReference type="Proteomes" id="UP000060487">
    <property type="component" value="Unassembled WGS sequence"/>
</dbReference>
<feature type="domain" description="Core-binding (CB)" evidence="12">
    <location>
        <begin position="16"/>
        <end position="101"/>
    </location>
</feature>
<dbReference type="PROSITE" id="PS51898">
    <property type="entry name" value="TYR_RECOMBINASE"/>
    <property type="match status" value="1"/>
</dbReference>
<comment type="similarity">
    <text evidence="2">Belongs to the 'phage' integrase family. XerD subfamily.</text>
</comment>
<dbReference type="RefSeq" id="WP_085053194.1">
    <property type="nucleotide sequence ID" value="NZ_LNQR01000092.1"/>
</dbReference>
<feature type="domain" description="Tyr recombinase" evidence="11">
    <location>
        <begin position="122"/>
        <end position="302"/>
    </location>
</feature>
<keyword evidence="5 10" id="KW-0159">Chromosome partition</keyword>
<dbReference type="HAMAP" id="MF_01808">
    <property type="entry name" value="Recomb_XerC_XerD"/>
    <property type="match status" value="1"/>
</dbReference>
<comment type="subcellular location">
    <subcellularLocation>
        <location evidence="1 10">Cytoplasm</location>
    </subcellularLocation>
</comment>
<evidence type="ECO:0000256" key="6">
    <source>
        <dbReference type="ARBA" id="ARBA00022908"/>
    </source>
</evidence>
<dbReference type="InterPro" id="IPR002104">
    <property type="entry name" value="Integrase_catalytic"/>
</dbReference>
<reference evidence="13 14" key="1">
    <citation type="submission" date="2015-11" db="EMBL/GenBank/DDBJ databases">
        <authorList>
            <person name="Lin W."/>
        </authorList>
    </citation>
    <scope>NUCLEOTIDE SEQUENCE [LARGE SCALE GENOMIC DNA]</scope>
    <source>
        <strain evidence="13 14">HCH-1</strain>
    </source>
</reference>
<proteinExistence type="inferred from homology"/>
<evidence type="ECO:0000256" key="7">
    <source>
        <dbReference type="ARBA" id="ARBA00023125"/>
    </source>
</evidence>
<gene>
    <name evidence="13" type="primary">xerD</name>
    <name evidence="10" type="synonym">xerC</name>
    <name evidence="13" type="ORF">ASN18_2566</name>
</gene>
<dbReference type="PANTHER" id="PTHR30349:SF81">
    <property type="entry name" value="TYROSINE RECOMBINASE XERC"/>
    <property type="match status" value="1"/>
</dbReference>
<evidence type="ECO:0000256" key="9">
    <source>
        <dbReference type="ARBA" id="ARBA00023306"/>
    </source>
</evidence>
<dbReference type="InterPro" id="IPR011932">
    <property type="entry name" value="Recomb_XerD"/>
</dbReference>
<evidence type="ECO:0000256" key="4">
    <source>
        <dbReference type="ARBA" id="ARBA00022618"/>
    </source>
</evidence>
<dbReference type="PANTHER" id="PTHR30349">
    <property type="entry name" value="PHAGE INTEGRASE-RELATED"/>
    <property type="match status" value="1"/>
</dbReference>
<dbReference type="InterPro" id="IPR023009">
    <property type="entry name" value="Tyrosine_recombinase_XerC/XerD"/>
</dbReference>
<dbReference type="NCBIfam" id="TIGR02225">
    <property type="entry name" value="recomb_XerD"/>
    <property type="match status" value="1"/>
</dbReference>
<organism evidence="13 14">
    <name type="scientific">Candidatus Magnetominusculus xianensis</name>
    <dbReference type="NCBI Taxonomy" id="1748249"/>
    <lineage>
        <taxon>Bacteria</taxon>
        <taxon>Pseudomonadati</taxon>
        <taxon>Nitrospirota</taxon>
        <taxon>Nitrospiria</taxon>
        <taxon>Nitrospirales</taxon>
        <taxon>Nitrospiraceae</taxon>
        <taxon>Candidatus Magnetominusculus</taxon>
    </lineage>
</organism>
<dbReference type="EMBL" id="LNQR01000092">
    <property type="protein sequence ID" value="KWT82059.1"/>
    <property type="molecule type" value="Genomic_DNA"/>
</dbReference>
<dbReference type="InterPro" id="IPR010998">
    <property type="entry name" value="Integrase_recombinase_N"/>
</dbReference>
<dbReference type="CDD" id="cd00798">
    <property type="entry name" value="INT_XerDC_C"/>
    <property type="match status" value="1"/>
</dbReference>
<comment type="similarity">
    <text evidence="10">Belongs to the 'phage' integrase family. XerC subfamily.</text>
</comment>
<dbReference type="Pfam" id="PF00589">
    <property type="entry name" value="Phage_integrase"/>
    <property type="match status" value="1"/>
</dbReference>
<evidence type="ECO:0000256" key="2">
    <source>
        <dbReference type="ARBA" id="ARBA00010450"/>
    </source>
</evidence>
<name>A0ABR5SCN5_9BACT</name>
<feature type="active site" evidence="10">
    <location>
        <position position="254"/>
    </location>
</feature>
<protein>
    <recommendedName>
        <fullName evidence="10">Tyrosine recombinase XerC</fullName>
    </recommendedName>
</protein>
<evidence type="ECO:0000256" key="1">
    <source>
        <dbReference type="ARBA" id="ARBA00004496"/>
    </source>
</evidence>
<keyword evidence="8 10" id="KW-0233">DNA recombination</keyword>
<feature type="active site" evidence="10">
    <location>
        <position position="280"/>
    </location>
</feature>
<comment type="caution">
    <text evidence="13">The sequence shown here is derived from an EMBL/GenBank/DDBJ whole genome shotgun (WGS) entry which is preliminary data.</text>
</comment>
<keyword evidence="4 10" id="KW-0132">Cell division</keyword>
<keyword evidence="3 10" id="KW-0963">Cytoplasm</keyword>
<dbReference type="InterPro" id="IPR044068">
    <property type="entry name" value="CB"/>
</dbReference>
<evidence type="ECO:0000256" key="10">
    <source>
        <dbReference type="HAMAP-Rule" id="MF_01808"/>
    </source>
</evidence>
<dbReference type="NCBIfam" id="NF001399">
    <property type="entry name" value="PRK00283.1"/>
    <property type="match status" value="1"/>
</dbReference>
<dbReference type="InterPro" id="IPR004107">
    <property type="entry name" value="Integrase_SAM-like_N"/>
</dbReference>
<evidence type="ECO:0000256" key="8">
    <source>
        <dbReference type="ARBA" id="ARBA00023172"/>
    </source>
</evidence>
<comment type="subunit">
    <text evidence="10">Forms a cyclic heterotetrameric complex composed of two molecules of XerC and two molecules of XerD.</text>
</comment>
<dbReference type="InterPro" id="IPR013762">
    <property type="entry name" value="Integrase-like_cat_sf"/>
</dbReference>
<feature type="active site" evidence="10">
    <location>
        <position position="257"/>
    </location>
</feature>